<keyword evidence="1 3" id="KW-0403">Intermediate filament</keyword>
<dbReference type="SUPFAM" id="SSF64593">
    <property type="entry name" value="Intermediate filament protein, coiled coil region"/>
    <property type="match status" value="1"/>
</dbReference>
<dbReference type="KEGG" id="tng:GSTEN00026403G001"/>
<evidence type="ECO:0000259" key="6">
    <source>
        <dbReference type="PROSITE" id="PS51842"/>
    </source>
</evidence>
<dbReference type="PANTHER" id="PTHR47082:SF1">
    <property type="entry name" value="KERATIN-LIKE PROTEIN KRT222"/>
    <property type="match status" value="1"/>
</dbReference>
<comment type="caution">
    <text evidence="7">The sequence shown here is derived from an EMBL/GenBank/DDBJ whole genome shotgun (WGS) entry which is preliminary data.</text>
</comment>
<evidence type="ECO:0000256" key="1">
    <source>
        <dbReference type="ARBA" id="ARBA00022754"/>
    </source>
</evidence>
<feature type="region of interest" description="Disordered" evidence="5">
    <location>
        <begin position="265"/>
        <end position="319"/>
    </location>
</feature>
<dbReference type="OrthoDB" id="8861979at2759"/>
<name>Q4RZM9_TETNG</name>
<dbReference type="PROSITE" id="PS51842">
    <property type="entry name" value="IF_ROD_2"/>
    <property type="match status" value="1"/>
</dbReference>
<proteinExistence type="inferred from homology"/>
<comment type="similarity">
    <text evidence="3">Belongs to the intermediate filament family.</text>
</comment>
<dbReference type="GO" id="GO:0005198">
    <property type="term" value="F:structural molecule activity"/>
    <property type="evidence" value="ECO:0007669"/>
    <property type="project" value="InterPro"/>
</dbReference>
<feature type="coiled-coil region" evidence="4">
    <location>
        <begin position="69"/>
        <end position="103"/>
    </location>
</feature>
<feature type="non-terminal residue" evidence="7">
    <location>
        <position position="319"/>
    </location>
</feature>
<dbReference type="InterPro" id="IPR039008">
    <property type="entry name" value="IF_rod_dom"/>
</dbReference>
<dbReference type="PROSITE" id="PS00226">
    <property type="entry name" value="IF_ROD_1"/>
    <property type="match status" value="1"/>
</dbReference>
<dbReference type="Pfam" id="PF00038">
    <property type="entry name" value="Filament"/>
    <property type="match status" value="1"/>
</dbReference>
<dbReference type="InterPro" id="IPR002957">
    <property type="entry name" value="Keratin_I"/>
</dbReference>
<dbReference type="EMBL" id="CAAE01014786">
    <property type="protein sequence ID" value="CAG06153.1"/>
    <property type="molecule type" value="Genomic_DNA"/>
</dbReference>
<evidence type="ECO:0000313" key="7">
    <source>
        <dbReference type="EMBL" id="CAG06153.1"/>
    </source>
</evidence>
<dbReference type="InterPro" id="IPR018039">
    <property type="entry name" value="IF_conserved"/>
</dbReference>
<dbReference type="InterPro" id="IPR052857">
    <property type="entry name" value="IF_Keratin-like"/>
</dbReference>
<feature type="region of interest" description="Disordered" evidence="5">
    <location>
        <begin position="128"/>
        <end position="164"/>
    </location>
</feature>
<reference evidence="7" key="2">
    <citation type="submission" date="2004-02" db="EMBL/GenBank/DDBJ databases">
        <authorList>
            <consortium name="Genoscope"/>
            <consortium name="Whitehead Institute Centre for Genome Research"/>
        </authorList>
    </citation>
    <scope>NUCLEOTIDE SEQUENCE</scope>
</reference>
<organism evidence="7">
    <name type="scientific">Tetraodon nigroviridis</name>
    <name type="common">Spotted green pufferfish</name>
    <name type="synonym">Chelonodon nigroviridis</name>
    <dbReference type="NCBI Taxonomy" id="99883"/>
    <lineage>
        <taxon>Eukaryota</taxon>
        <taxon>Metazoa</taxon>
        <taxon>Chordata</taxon>
        <taxon>Craniata</taxon>
        <taxon>Vertebrata</taxon>
        <taxon>Euteleostomi</taxon>
        <taxon>Actinopterygii</taxon>
        <taxon>Neopterygii</taxon>
        <taxon>Teleostei</taxon>
        <taxon>Neoteleostei</taxon>
        <taxon>Acanthomorphata</taxon>
        <taxon>Eupercaria</taxon>
        <taxon>Tetraodontiformes</taxon>
        <taxon>Tetradontoidea</taxon>
        <taxon>Tetraodontidae</taxon>
        <taxon>Tetraodon</taxon>
    </lineage>
</organism>
<evidence type="ECO:0000256" key="5">
    <source>
        <dbReference type="SAM" id="MobiDB-lite"/>
    </source>
</evidence>
<evidence type="ECO:0000256" key="2">
    <source>
        <dbReference type="ARBA" id="ARBA00023054"/>
    </source>
</evidence>
<dbReference type="AlphaFoldDB" id="Q4RZM9"/>
<dbReference type="GO" id="GO:0005882">
    <property type="term" value="C:intermediate filament"/>
    <property type="evidence" value="ECO:0007669"/>
    <property type="project" value="UniProtKB-KW"/>
</dbReference>
<feature type="compositionally biased region" description="Low complexity" evidence="5">
    <location>
        <begin position="305"/>
        <end position="319"/>
    </location>
</feature>
<dbReference type="PANTHER" id="PTHR47082">
    <property type="entry name" value="KERATIN-LIKE PROTEIN KRT222"/>
    <property type="match status" value="1"/>
</dbReference>
<gene>
    <name evidence="7" type="ORF">GSTENG00026403001</name>
</gene>
<dbReference type="PRINTS" id="PR01248">
    <property type="entry name" value="TYPE1KERATIN"/>
</dbReference>
<accession>Q4RZM9</accession>
<protein>
    <submittedName>
        <fullName evidence="7">(spotted green pufferfish) hypothetical protein</fullName>
    </submittedName>
</protein>
<dbReference type="Gene3D" id="1.20.5.170">
    <property type="match status" value="1"/>
</dbReference>
<keyword evidence="2 4" id="KW-0175">Coiled coil</keyword>
<reference evidence="7" key="1">
    <citation type="journal article" date="2004" name="Nature">
        <title>Genome duplication in the teleost fish Tetraodon nigroviridis reveals the early vertebrate proto-karyotype.</title>
        <authorList>
            <person name="Jaillon O."/>
            <person name="Aury J.-M."/>
            <person name="Brunet F."/>
            <person name="Petit J.-L."/>
            <person name="Stange-Thomann N."/>
            <person name="Mauceli E."/>
            <person name="Bouneau L."/>
            <person name="Fischer C."/>
            <person name="Ozouf-Costaz C."/>
            <person name="Bernot A."/>
            <person name="Nicaud S."/>
            <person name="Jaffe D."/>
            <person name="Fisher S."/>
            <person name="Lutfalla G."/>
            <person name="Dossat C."/>
            <person name="Segurens B."/>
            <person name="Dasilva C."/>
            <person name="Salanoubat M."/>
            <person name="Levy M."/>
            <person name="Boudet N."/>
            <person name="Castellano S."/>
            <person name="Anthouard V."/>
            <person name="Jubin C."/>
            <person name="Castelli V."/>
            <person name="Katinka M."/>
            <person name="Vacherie B."/>
            <person name="Biemont C."/>
            <person name="Skalli Z."/>
            <person name="Cattolico L."/>
            <person name="Poulain J."/>
            <person name="De Berardinis V."/>
            <person name="Cruaud C."/>
            <person name="Duprat S."/>
            <person name="Brottier P."/>
            <person name="Coutanceau J.-P."/>
            <person name="Gouzy J."/>
            <person name="Parra G."/>
            <person name="Lardier G."/>
            <person name="Chapple C."/>
            <person name="McKernan K.J."/>
            <person name="McEwan P."/>
            <person name="Bosak S."/>
            <person name="Kellis M."/>
            <person name="Volff J.-N."/>
            <person name="Guigo R."/>
            <person name="Zody M.C."/>
            <person name="Mesirov J."/>
            <person name="Lindblad-Toh K."/>
            <person name="Birren B."/>
            <person name="Nusbaum C."/>
            <person name="Kahn D."/>
            <person name="Robinson-Rechavi M."/>
            <person name="Laudet V."/>
            <person name="Schachter V."/>
            <person name="Quetier F."/>
            <person name="Saurin W."/>
            <person name="Scarpelli C."/>
            <person name="Wincker P."/>
            <person name="Lander E.S."/>
            <person name="Weissenbach J."/>
            <person name="Roest Crollius H."/>
        </authorList>
    </citation>
    <scope>NUCLEOTIDE SEQUENCE [LARGE SCALE GENOMIC DNA]</scope>
</reference>
<evidence type="ECO:0000256" key="3">
    <source>
        <dbReference type="RuleBase" id="RU000685"/>
    </source>
</evidence>
<evidence type="ECO:0000256" key="4">
    <source>
        <dbReference type="SAM" id="Coils"/>
    </source>
</evidence>
<feature type="domain" description="IF rod" evidence="6">
    <location>
        <begin position="1"/>
        <end position="104"/>
    </location>
</feature>
<sequence length="319" mass="35431">ALREAWAELAEARKQWHTLQVEIETLHALEKGLETSLQNTQQLYSSRLQDLSQVISGLETELEQVRMGLATQRQRHNQLLNTKMKLEREIATYRRLLEREEGRYRGHDGQPARLRPWRSFMEETREERLENGFGNTAVSPDEPKSEPLPETPSLLPADGPGPRKSILRRQRSLVILTGNTGEAVQPAPRRPSSYLALFSEPTQDDSPISTVKTQEILQGNVVQESAEGHGTIETEKIDKVIKQWEGSFFRGNPKLRKKSVVAALRPAHGGGGRGLRPDQAGQPPRCGGASRHEALSQHPHHHAVTADNAGAAAADATFG</sequence>